<comment type="caution">
    <text evidence="3">The sequence shown here is derived from an EMBL/GenBank/DDBJ whole genome shotgun (WGS) entry which is preliminary data.</text>
</comment>
<feature type="signal peptide" evidence="2">
    <location>
        <begin position="1"/>
        <end position="35"/>
    </location>
</feature>
<organism evidence="3 4">
    <name type="scientific">Litorilinea aerophila</name>
    <dbReference type="NCBI Taxonomy" id="1204385"/>
    <lineage>
        <taxon>Bacteria</taxon>
        <taxon>Bacillati</taxon>
        <taxon>Chloroflexota</taxon>
        <taxon>Caldilineae</taxon>
        <taxon>Caldilineales</taxon>
        <taxon>Caldilineaceae</taxon>
        <taxon>Litorilinea</taxon>
    </lineage>
</organism>
<dbReference type="OrthoDB" id="9795467at2"/>
<feature type="region of interest" description="Disordered" evidence="1">
    <location>
        <begin position="439"/>
        <end position="462"/>
    </location>
</feature>
<reference evidence="3 4" key="1">
    <citation type="submission" date="2019-06" db="EMBL/GenBank/DDBJ databases">
        <title>Genome sequence of Litorilinea aerophila BAA-2444.</title>
        <authorList>
            <person name="Maclea K.S."/>
            <person name="Maurais E.G."/>
            <person name="Iannazzi L.C."/>
        </authorList>
    </citation>
    <scope>NUCLEOTIDE SEQUENCE [LARGE SCALE GENOMIC DNA]</scope>
    <source>
        <strain evidence="3 4">ATCC BAA-2444</strain>
    </source>
</reference>
<dbReference type="Gene3D" id="3.40.190.10">
    <property type="entry name" value="Periplasmic binding protein-like II"/>
    <property type="match status" value="2"/>
</dbReference>
<dbReference type="InParanoid" id="A0A540VCQ8"/>
<feature type="compositionally biased region" description="Basic and acidic residues" evidence="1">
    <location>
        <begin position="451"/>
        <end position="462"/>
    </location>
</feature>
<dbReference type="PANTHER" id="PTHR43649">
    <property type="entry name" value="ARABINOSE-BINDING PROTEIN-RELATED"/>
    <property type="match status" value="1"/>
</dbReference>
<evidence type="ECO:0000256" key="1">
    <source>
        <dbReference type="SAM" id="MobiDB-lite"/>
    </source>
</evidence>
<sequence>MAGQAVFTGKPFTRRQLLLGMGRFGLGMGAMSALAACMPAVAPTAQTGGGEAQTPSQEAVTIQYWTFWADRWGEFQGKIVEEYNRTHNDIRVEMLIVPWGELATKLLTAVSAGNPPDFSIINRSEVVEWAVRGGVLPLDDYIAASDEVHPEDWFESAWTECVWEGKAYAQPFESGTYAAWYHIGLFEEAGLDPTALPTTWSEVDAMAEAITQGTPQDGYTRVGFIPWGSRQDLLGWLAGGEWYDEETQQITAVTPENIAAMEWVKQYADRYGGEALERFRQSLGGGDTEDDPFYRDQLGSVWKGSWSLSAKVEYAPDVPFDVRPLPYRDGTSNDSVNQGSACVLPKGSPHPDPAYQFLTWMSIHGVAMWVPFAADMVSRKDQTDIYPDALPDNEQFRGYWKLYNDALAYAHHEPAMPARRFWNDQLSAAVDAIVRGAKSPEQALQDAQEATQRELDKALGKA</sequence>
<dbReference type="InterPro" id="IPR050490">
    <property type="entry name" value="Bact_solute-bd_prot1"/>
</dbReference>
<dbReference type="Proteomes" id="UP000317371">
    <property type="component" value="Unassembled WGS sequence"/>
</dbReference>
<keyword evidence="2" id="KW-0732">Signal</keyword>
<dbReference type="PANTHER" id="PTHR43649:SF12">
    <property type="entry name" value="DIACETYLCHITOBIOSE BINDING PROTEIN DASA"/>
    <property type="match status" value="1"/>
</dbReference>
<dbReference type="CDD" id="cd14748">
    <property type="entry name" value="PBP2_UgpB"/>
    <property type="match status" value="1"/>
</dbReference>
<keyword evidence="4" id="KW-1185">Reference proteome</keyword>
<protein>
    <submittedName>
        <fullName evidence="3">ABC transporter substrate-binding protein</fullName>
    </submittedName>
</protein>
<dbReference type="Pfam" id="PF01547">
    <property type="entry name" value="SBP_bac_1"/>
    <property type="match status" value="1"/>
</dbReference>
<gene>
    <name evidence="3" type="ORF">FKZ61_15835</name>
</gene>
<dbReference type="SUPFAM" id="SSF53850">
    <property type="entry name" value="Periplasmic binding protein-like II"/>
    <property type="match status" value="1"/>
</dbReference>
<feature type="chain" id="PRO_5021953109" evidence="2">
    <location>
        <begin position="36"/>
        <end position="462"/>
    </location>
</feature>
<accession>A0A540VCQ8</accession>
<dbReference type="AlphaFoldDB" id="A0A540VCQ8"/>
<evidence type="ECO:0000313" key="4">
    <source>
        <dbReference type="Proteomes" id="UP000317371"/>
    </source>
</evidence>
<proteinExistence type="predicted"/>
<name>A0A540VCQ8_9CHLR</name>
<dbReference type="InterPro" id="IPR006059">
    <property type="entry name" value="SBP"/>
</dbReference>
<dbReference type="EMBL" id="VIGC01000022">
    <property type="protein sequence ID" value="TQE94555.1"/>
    <property type="molecule type" value="Genomic_DNA"/>
</dbReference>
<evidence type="ECO:0000313" key="3">
    <source>
        <dbReference type="EMBL" id="TQE94555.1"/>
    </source>
</evidence>
<evidence type="ECO:0000256" key="2">
    <source>
        <dbReference type="SAM" id="SignalP"/>
    </source>
</evidence>